<dbReference type="GO" id="GO:0016853">
    <property type="term" value="F:isomerase activity"/>
    <property type="evidence" value="ECO:0007669"/>
    <property type="project" value="UniProtKB-KW"/>
</dbReference>
<dbReference type="FunFam" id="2.60.120.10:FF:000032">
    <property type="entry name" value="Mannose-1-phosphate guanylyltransferase/mannose-6-phosphate isomerase"/>
    <property type="match status" value="1"/>
</dbReference>
<feature type="domain" description="Mannose-6-phosphate isomerase type II C-terminal" evidence="10">
    <location>
        <begin position="363"/>
        <end position="468"/>
    </location>
</feature>
<evidence type="ECO:0000256" key="3">
    <source>
        <dbReference type="ARBA" id="ARBA00022679"/>
    </source>
</evidence>
<dbReference type="NCBIfam" id="TIGR01479">
    <property type="entry name" value="GMP_PMI"/>
    <property type="match status" value="1"/>
</dbReference>
<evidence type="ECO:0000313" key="13">
    <source>
        <dbReference type="Proteomes" id="UP000239480"/>
    </source>
</evidence>
<feature type="domain" description="Nucleotidyl transferase" evidence="9">
    <location>
        <begin position="4"/>
        <end position="284"/>
    </location>
</feature>
<protein>
    <recommendedName>
        <fullName evidence="2">mannose-1-phosphate guanylyltransferase</fullName>
        <ecNumber evidence="2">2.7.7.13</ecNumber>
    </recommendedName>
</protein>
<evidence type="ECO:0000256" key="5">
    <source>
        <dbReference type="ARBA" id="ARBA00022741"/>
    </source>
</evidence>
<evidence type="ECO:0000256" key="4">
    <source>
        <dbReference type="ARBA" id="ARBA00022695"/>
    </source>
</evidence>
<feature type="domain" description="MannoseP isomerase/GMP-like beta-helix" evidence="11">
    <location>
        <begin position="295"/>
        <end position="350"/>
    </location>
</feature>
<dbReference type="GO" id="GO:0009298">
    <property type="term" value="P:GDP-mannose biosynthetic process"/>
    <property type="evidence" value="ECO:0007669"/>
    <property type="project" value="TreeGrafter"/>
</dbReference>
<dbReference type="Proteomes" id="UP000239480">
    <property type="component" value="Unassembled WGS sequence"/>
</dbReference>
<evidence type="ECO:0000256" key="2">
    <source>
        <dbReference type="ARBA" id="ARBA00012387"/>
    </source>
</evidence>
<dbReference type="Gene3D" id="2.60.120.10">
    <property type="entry name" value="Jelly Rolls"/>
    <property type="match status" value="1"/>
</dbReference>
<evidence type="ECO:0000259" key="11">
    <source>
        <dbReference type="Pfam" id="PF22640"/>
    </source>
</evidence>
<dbReference type="OrthoDB" id="9806359at2"/>
<dbReference type="SUPFAM" id="SSF53448">
    <property type="entry name" value="Nucleotide-diphospho-sugar transferases"/>
    <property type="match status" value="1"/>
</dbReference>
<keyword evidence="3 12" id="KW-0808">Transferase</keyword>
<evidence type="ECO:0000313" key="12">
    <source>
        <dbReference type="EMBL" id="PRY24226.1"/>
    </source>
</evidence>
<evidence type="ECO:0000256" key="6">
    <source>
        <dbReference type="ARBA" id="ARBA00023134"/>
    </source>
</evidence>
<dbReference type="Pfam" id="PF00483">
    <property type="entry name" value="NTP_transferase"/>
    <property type="match status" value="1"/>
</dbReference>
<dbReference type="Pfam" id="PF01050">
    <property type="entry name" value="MannoseP_isomer"/>
    <property type="match status" value="1"/>
</dbReference>
<evidence type="ECO:0000259" key="10">
    <source>
        <dbReference type="Pfam" id="PF01050"/>
    </source>
</evidence>
<dbReference type="EC" id="2.7.7.13" evidence="2"/>
<comment type="catalytic activity">
    <reaction evidence="7">
        <text>alpha-D-mannose 1-phosphate + GTP + H(+) = GDP-alpha-D-mannose + diphosphate</text>
        <dbReference type="Rhea" id="RHEA:15229"/>
        <dbReference type="ChEBI" id="CHEBI:15378"/>
        <dbReference type="ChEBI" id="CHEBI:33019"/>
        <dbReference type="ChEBI" id="CHEBI:37565"/>
        <dbReference type="ChEBI" id="CHEBI:57527"/>
        <dbReference type="ChEBI" id="CHEBI:58409"/>
        <dbReference type="EC" id="2.7.7.13"/>
    </reaction>
</comment>
<dbReference type="CDD" id="cd02213">
    <property type="entry name" value="cupin_PMI_typeII_C"/>
    <property type="match status" value="1"/>
</dbReference>
<dbReference type="InterPro" id="IPR054566">
    <property type="entry name" value="ManC/GMP-like_b-helix"/>
</dbReference>
<keyword evidence="13" id="KW-1185">Reference proteome</keyword>
<accession>A0A2T0RSQ8</accession>
<evidence type="ECO:0000259" key="9">
    <source>
        <dbReference type="Pfam" id="PF00483"/>
    </source>
</evidence>
<reference evidence="12 13" key="1">
    <citation type="submission" date="2018-03" db="EMBL/GenBank/DDBJ databases">
        <title>Genomic Encyclopedia of Archaeal and Bacterial Type Strains, Phase II (KMG-II): from individual species to whole genera.</title>
        <authorList>
            <person name="Goeker M."/>
        </authorList>
    </citation>
    <scope>NUCLEOTIDE SEQUENCE [LARGE SCALE GENOMIC DNA]</scope>
    <source>
        <strain evidence="12 13">DSM 29328</strain>
    </source>
</reference>
<dbReference type="InterPro" id="IPR001538">
    <property type="entry name" value="Man6P_isomerase-2_C"/>
</dbReference>
<dbReference type="AlphaFoldDB" id="A0A2T0RSQ8"/>
<comment type="similarity">
    <text evidence="1 8">Belongs to the mannose-6-phosphate isomerase type 2 family.</text>
</comment>
<name>A0A2T0RSQ8_9RHOB</name>
<dbReference type="EMBL" id="PVTD01000003">
    <property type="protein sequence ID" value="PRY24226.1"/>
    <property type="molecule type" value="Genomic_DNA"/>
</dbReference>
<proteinExistence type="inferred from homology"/>
<dbReference type="PANTHER" id="PTHR46390">
    <property type="entry name" value="MANNOSE-1-PHOSPHATE GUANYLYLTRANSFERASE"/>
    <property type="match status" value="1"/>
</dbReference>
<dbReference type="InterPro" id="IPR051161">
    <property type="entry name" value="Mannose-6P_isomerase_type2"/>
</dbReference>
<keyword evidence="5" id="KW-0547">Nucleotide-binding</keyword>
<sequence>MIHPVILCGGSGTRLWPTSRKAYPKQFAKLLSDESLYQTTLRRLSGPMFSRPIVMTNELFRFLASQQAGQIGLTDARVVVEPILRDTGPAILAAAMIVAQDEGKDALMLVAPSDHVISDIPSFLASVEAGVKVAETGALVTFGIVPTRPETGYGYLELSAQPNGSGEAISLTSFREKPDAATAAEFLEAGNYLWNGGIFLFRAGDVIASFEANAPQLIAPVRAALDQGEDDLSLFRLGIEGFGAAESISFDYAVMEKADKVAAVPLTCPWSDLGSWDALWAEEQPDAEGVATRGQATAVDCSDSYLRSDDDNIHVVGLGLNDTVVVAMRDAVLVADKDRAQDVKALVNTLREVEAPQADDYPRFHRPWGWYETLCIDSRFQVKRIMVHPGGILSLQSHHHRSEHWIVVSGTAEVTVGEEVKLVTENQSVYIPVGAVHRMANPGKLPMYLIEVQTGSYLGEDDIVRYEDAYGRG</sequence>
<dbReference type="CDD" id="cd02509">
    <property type="entry name" value="GDP-M1P_Guanylyltransferase"/>
    <property type="match status" value="1"/>
</dbReference>
<dbReference type="GO" id="GO:0004475">
    <property type="term" value="F:mannose-1-phosphate guanylyltransferase (GTP) activity"/>
    <property type="evidence" value="ECO:0007669"/>
    <property type="project" value="UniProtKB-EC"/>
</dbReference>
<gene>
    <name evidence="12" type="ORF">CLV78_10390</name>
</gene>
<dbReference type="InterPro" id="IPR006375">
    <property type="entry name" value="Man1P_GuaTrfase/Man6P_Isoase"/>
</dbReference>
<dbReference type="GO" id="GO:0000271">
    <property type="term" value="P:polysaccharide biosynthetic process"/>
    <property type="evidence" value="ECO:0007669"/>
    <property type="project" value="InterPro"/>
</dbReference>
<keyword evidence="12" id="KW-0413">Isomerase</keyword>
<dbReference type="InterPro" id="IPR049577">
    <property type="entry name" value="GMPP_N"/>
</dbReference>
<dbReference type="Gene3D" id="3.90.550.10">
    <property type="entry name" value="Spore Coat Polysaccharide Biosynthesis Protein SpsA, Chain A"/>
    <property type="match status" value="1"/>
</dbReference>
<comment type="caution">
    <text evidence="12">The sequence shown here is derived from an EMBL/GenBank/DDBJ whole genome shotgun (WGS) entry which is preliminary data.</text>
</comment>
<dbReference type="Pfam" id="PF22640">
    <property type="entry name" value="ManC_GMP_beta-helix"/>
    <property type="match status" value="1"/>
</dbReference>
<dbReference type="SUPFAM" id="SSF51182">
    <property type="entry name" value="RmlC-like cupins"/>
    <property type="match status" value="1"/>
</dbReference>
<dbReference type="InterPro" id="IPR005835">
    <property type="entry name" value="NTP_transferase_dom"/>
</dbReference>
<dbReference type="RefSeq" id="WP_106204610.1">
    <property type="nucleotide sequence ID" value="NZ_PVTD01000003.1"/>
</dbReference>
<keyword evidence="6" id="KW-0342">GTP-binding</keyword>
<dbReference type="InterPro" id="IPR014710">
    <property type="entry name" value="RmlC-like_jellyroll"/>
</dbReference>
<dbReference type="InterPro" id="IPR029044">
    <property type="entry name" value="Nucleotide-diphossugar_trans"/>
</dbReference>
<organism evidence="12 13">
    <name type="scientific">Aliiruegeria haliotis</name>
    <dbReference type="NCBI Taxonomy" id="1280846"/>
    <lineage>
        <taxon>Bacteria</taxon>
        <taxon>Pseudomonadati</taxon>
        <taxon>Pseudomonadota</taxon>
        <taxon>Alphaproteobacteria</taxon>
        <taxon>Rhodobacterales</taxon>
        <taxon>Roseobacteraceae</taxon>
        <taxon>Aliiruegeria</taxon>
    </lineage>
</organism>
<dbReference type="FunFam" id="3.90.550.10:FF:000046">
    <property type="entry name" value="Mannose-1-phosphate guanylyltransferase (GDP)"/>
    <property type="match status" value="1"/>
</dbReference>
<dbReference type="InterPro" id="IPR011051">
    <property type="entry name" value="RmlC_Cupin_sf"/>
</dbReference>
<evidence type="ECO:0000256" key="8">
    <source>
        <dbReference type="RuleBase" id="RU004190"/>
    </source>
</evidence>
<evidence type="ECO:0000256" key="1">
    <source>
        <dbReference type="ARBA" id="ARBA00006115"/>
    </source>
</evidence>
<evidence type="ECO:0000256" key="7">
    <source>
        <dbReference type="ARBA" id="ARBA00047343"/>
    </source>
</evidence>
<dbReference type="GO" id="GO:0005525">
    <property type="term" value="F:GTP binding"/>
    <property type="evidence" value="ECO:0007669"/>
    <property type="project" value="UniProtKB-KW"/>
</dbReference>
<keyword evidence="4 12" id="KW-0548">Nucleotidyltransferase</keyword>
<dbReference type="PANTHER" id="PTHR46390:SF1">
    <property type="entry name" value="MANNOSE-1-PHOSPHATE GUANYLYLTRANSFERASE"/>
    <property type="match status" value="1"/>
</dbReference>